<sequence length="36" mass="4384">MAFILISALIVTVFVYKVIDKQYKIDQEDWDWHIKN</sequence>
<reference evidence="1" key="1">
    <citation type="submission" date="2020-04" db="EMBL/GenBank/DDBJ databases">
        <authorList>
            <person name="Chiriac C."/>
            <person name="Salcher M."/>
            <person name="Ghai R."/>
            <person name="Kavagutti S V."/>
        </authorList>
    </citation>
    <scope>NUCLEOTIDE SEQUENCE</scope>
</reference>
<accession>A0A6J5KJI4</accession>
<evidence type="ECO:0000313" key="1">
    <source>
        <dbReference type="EMBL" id="CAB4121771.1"/>
    </source>
</evidence>
<dbReference type="EMBL" id="LR796157">
    <property type="protein sequence ID" value="CAB4121771.1"/>
    <property type="molecule type" value="Genomic_DNA"/>
</dbReference>
<gene>
    <name evidence="1" type="ORF">UFOVP27_2</name>
</gene>
<protein>
    <submittedName>
        <fullName evidence="1">Uncharacterized protein</fullName>
    </submittedName>
</protein>
<proteinExistence type="predicted"/>
<name>A0A6J5KJI4_9CAUD</name>
<organism evidence="1">
    <name type="scientific">uncultured Caudovirales phage</name>
    <dbReference type="NCBI Taxonomy" id="2100421"/>
    <lineage>
        <taxon>Viruses</taxon>
        <taxon>Duplodnaviria</taxon>
        <taxon>Heunggongvirae</taxon>
        <taxon>Uroviricota</taxon>
        <taxon>Caudoviricetes</taxon>
        <taxon>Peduoviridae</taxon>
        <taxon>Maltschvirus</taxon>
        <taxon>Maltschvirus maltsch</taxon>
    </lineage>
</organism>